<comment type="caution">
    <text evidence="8">The sequence shown here is derived from an EMBL/GenBank/DDBJ whole genome shotgun (WGS) entry which is preliminary data.</text>
</comment>
<evidence type="ECO:0000256" key="5">
    <source>
        <dbReference type="ARBA" id="ARBA00022840"/>
    </source>
</evidence>
<protein>
    <submittedName>
        <fullName evidence="8">ABC transporter ATP-binding protein</fullName>
    </submittedName>
</protein>
<dbReference type="InterPro" id="IPR052156">
    <property type="entry name" value="BCAA_Transport_ATP-bd_LivF"/>
</dbReference>
<reference evidence="8" key="1">
    <citation type="submission" date="2022-09" db="EMBL/GenBank/DDBJ databases">
        <title>Intensive care unit water sources are persistently colonized with multi-drug resistant bacteria and are the site of extensive horizontal gene transfer of antibiotic resistance genes.</title>
        <authorList>
            <person name="Diorio-Toth L."/>
        </authorList>
    </citation>
    <scope>NUCLEOTIDE SEQUENCE</scope>
    <source>
        <strain evidence="8">GD03676</strain>
    </source>
</reference>
<keyword evidence="2" id="KW-0813">Transport</keyword>
<dbReference type="GO" id="GO:0005524">
    <property type="term" value="F:ATP binding"/>
    <property type="evidence" value="ECO:0007669"/>
    <property type="project" value="UniProtKB-KW"/>
</dbReference>
<evidence type="ECO:0000256" key="4">
    <source>
        <dbReference type="ARBA" id="ARBA00022741"/>
    </source>
</evidence>
<evidence type="ECO:0000256" key="3">
    <source>
        <dbReference type="ARBA" id="ARBA00022475"/>
    </source>
</evidence>
<sequence length="232" mass="24979">MLTIRGLTAGYGHCQALFGVDLDVGQGEVVGLIGRNGMGRSTVIKCLFGLLPASQGSIQYGERSLRGMAPYRIGRLGLSLVPEGRQIFPTLTVEENLVATASERGRAHAWTLPRVYALFPRLQERRTNLGTQLSGGEQQMLALGRALMTNPSLLVLDEATEGLAPVVRAEIWRVLAQLKAEGLSMIVVDKNTTALLRLSDRNVILDKGATVWRGSSAELSARPDLVAAYVGV</sequence>
<gene>
    <name evidence="8" type="ORF">N5K24_26745</name>
</gene>
<dbReference type="RefSeq" id="WP_280029396.1">
    <property type="nucleotide sequence ID" value="NZ_JAOCKG010000017.1"/>
</dbReference>
<dbReference type="Proteomes" id="UP001161276">
    <property type="component" value="Unassembled WGS sequence"/>
</dbReference>
<feature type="domain" description="ABC transporter" evidence="7">
    <location>
        <begin position="2"/>
        <end position="232"/>
    </location>
</feature>
<evidence type="ECO:0000313" key="8">
    <source>
        <dbReference type="EMBL" id="MDH2054026.1"/>
    </source>
</evidence>
<evidence type="ECO:0000259" key="7">
    <source>
        <dbReference type="PROSITE" id="PS50893"/>
    </source>
</evidence>
<organism evidence="8 9">
    <name type="scientific">Achromobacter marplatensis</name>
    <dbReference type="NCBI Taxonomy" id="470868"/>
    <lineage>
        <taxon>Bacteria</taxon>
        <taxon>Pseudomonadati</taxon>
        <taxon>Pseudomonadota</taxon>
        <taxon>Betaproteobacteria</taxon>
        <taxon>Burkholderiales</taxon>
        <taxon>Alcaligenaceae</taxon>
        <taxon>Achromobacter</taxon>
    </lineage>
</organism>
<dbReference type="PANTHER" id="PTHR43820:SF2">
    <property type="entry name" value="ABC TRANSPORTER ATP-BINDING PROTEIN"/>
    <property type="match status" value="1"/>
</dbReference>
<evidence type="ECO:0000256" key="6">
    <source>
        <dbReference type="ARBA" id="ARBA00022970"/>
    </source>
</evidence>
<dbReference type="PROSITE" id="PS50893">
    <property type="entry name" value="ABC_TRANSPORTER_2"/>
    <property type="match status" value="1"/>
</dbReference>
<evidence type="ECO:0000256" key="1">
    <source>
        <dbReference type="ARBA" id="ARBA00005417"/>
    </source>
</evidence>
<keyword evidence="3" id="KW-0472">Membrane</keyword>
<dbReference type="InterPro" id="IPR017871">
    <property type="entry name" value="ABC_transporter-like_CS"/>
</dbReference>
<dbReference type="AlphaFoldDB" id="A0AA42WGY5"/>
<accession>A0AA42WGY5</accession>
<proteinExistence type="inferred from homology"/>
<keyword evidence="4" id="KW-0547">Nucleotide-binding</keyword>
<dbReference type="Gene3D" id="3.40.50.300">
    <property type="entry name" value="P-loop containing nucleotide triphosphate hydrolases"/>
    <property type="match status" value="1"/>
</dbReference>
<dbReference type="CDD" id="cd03224">
    <property type="entry name" value="ABC_TM1139_LivF_branched"/>
    <property type="match status" value="1"/>
</dbReference>
<dbReference type="PROSITE" id="PS00211">
    <property type="entry name" value="ABC_TRANSPORTER_1"/>
    <property type="match status" value="1"/>
</dbReference>
<dbReference type="SUPFAM" id="SSF52540">
    <property type="entry name" value="P-loop containing nucleoside triphosphate hydrolases"/>
    <property type="match status" value="1"/>
</dbReference>
<evidence type="ECO:0000313" key="9">
    <source>
        <dbReference type="Proteomes" id="UP001161276"/>
    </source>
</evidence>
<dbReference type="EMBL" id="JAOCKG010000017">
    <property type="protein sequence ID" value="MDH2054026.1"/>
    <property type="molecule type" value="Genomic_DNA"/>
</dbReference>
<dbReference type="GO" id="GO:0015658">
    <property type="term" value="F:branched-chain amino acid transmembrane transporter activity"/>
    <property type="evidence" value="ECO:0007669"/>
    <property type="project" value="TreeGrafter"/>
</dbReference>
<name>A0AA42WGY5_9BURK</name>
<keyword evidence="5 8" id="KW-0067">ATP-binding</keyword>
<dbReference type="GO" id="GO:0016887">
    <property type="term" value="F:ATP hydrolysis activity"/>
    <property type="evidence" value="ECO:0007669"/>
    <property type="project" value="InterPro"/>
</dbReference>
<keyword evidence="6" id="KW-0029">Amino-acid transport</keyword>
<dbReference type="PANTHER" id="PTHR43820">
    <property type="entry name" value="HIGH-AFFINITY BRANCHED-CHAIN AMINO ACID TRANSPORT ATP-BINDING PROTEIN LIVF"/>
    <property type="match status" value="1"/>
</dbReference>
<dbReference type="SMART" id="SM00382">
    <property type="entry name" value="AAA"/>
    <property type="match status" value="1"/>
</dbReference>
<comment type="similarity">
    <text evidence="1">Belongs to the ABC transporter superfamily.</text>
</comment>
<evidence type="ECO:0000256" key="2">
    <source>
        <dbReference type="ARBA" id="ARBA00022448"/>
    </source>
</evidence>
<dbReference type="Pfam" id="PF00005">
    <property type="entry name" value="ABC_tran"/>
    <property type="match status" value="1"/>
</dbReference>
<dbReference type="GO" id="GO:0015807">
    <property type="term" value="P:L-amino acid transport"/>
    <property type="evidence" value="ECO:0007669"/>
    <property type="project" value="TreeGrafter"/>
</dbReference>
<keyword evidence="3" id="KW-1003">Cell membrane</keyword>
<dbReference type="InterPro" id="IPR027417">
    <property type="entry name" value="P-loop_NTPase"/>
</dbReference>
<dbReference type="InterPro" id="IPR003593">
    <property type="entry name" value="AAA+_ATPase"/>
</dbReference>
<dbReference type="InterPro" id="IPR003439">
    <property type="entry name" value="ABC_transporter-like_ATP-bd"/>
</dbReference>